<proteinExistence type="predicted"/>
<sequence>AKRQREEFLPLIRPTLEEPNLILDDGAGLLFIKEFIDADKNRYFMSVAKNYNGEWIFSSHTKRQPSAIRGKIQKSKVLYNAGFKGGEVASASDILGSGGTAMKPSDLQIDTPPKHSSALNPEGELSTQELKSQALELHTTAKEQEEGFKELLEGLKGGDSTLEANNTLKSVQSIEEKLAYYNGDVQRVDDLLRGAFIAPKESINGQFNHILESLEANRAIEDISPRFIKTQDNYQGAHINFTYEGIPSEIQVHTPKSWETKKKQDPYYKELRREKLHPRLTKSELKKLRRRIRELGQESDLDISFFTSSKLTSPQYSPVQSELVTKSAVDLNATHEPSLNSKAGSSSESGTAYNRLESKLNQKSTSLTGGKGTDTDIETPLNESSTSPLKITPNPAFGEHFKEFEL</sequence>
<evidence type="ECO:0000313" key="3">
    <source>
        <dbReference type="EMBL" id="MFC3847256.1"/>
    </source>
</evidence>
<accession>A0ABV7ZGI9</accession>
<organism evidence="3 4">
    <name type="scientific">Helicobacter baculiformis</name>
    <dbReference type="NCBI Taxonomy" id="427351"/>
    <lineage>
        <taxon>Bacteria</taxon>
        <taxon>Pseudomonadati</taxon>
        <taxon>Campylobacterota</taxon>
        <taxon>Epsilonproteobacteria</taxon>
        <taxon>Campylobacterales</taxon>
        <taxon>Helicobacteraceae</taxon>
        <taxon>Helicobacter</taxon>
    </lineage>
</organism>
<feature type="non-terminal residue" evidence="3">
    <location>
        <position position="1"/>
    </location>
</feature>
<keyword evidence="4" id="KW-1185">Reference proteome</keyword>
<dbReference type="Proteomes" id="UP001595783">
    <property type="component" value="Unassembled WGS sequence"/>
</dbReference>
<comment type="caution">
    <text evidence="3">The sequence shown here is derived from an EMBL/GenBank/DDBJ whole genome shotgun (WGS) entry which is preliminary data.</text>
</comment>
<evidence type="ECO:0000259" key="2">
    <source>
        <dbReference type="Pfam" id="PF18810"/>
    </source>
</evidence>
<evidence type="ECO:0000313" key="4">
    <source>
        <dbReference type="Proteomes" id="UP001595783"/>
    </source>
</evidence>
<feature type="compositionally biased region" description="Polar residues" evidence="1">
    <location>
        <begin position="359"/>
        <end position="368"/>
    </location>
</feature>
<dbReference type="RefSeq" id="WP_382262360.1">
    <property type="nucleotide sequence ID" value="NZ_JBHRZO010000008.1"/>
</dbReference>
<dbReference type="EMBL" id="JBHRZO010000008">
    <property type="protein sequence ID" value="MFC3847256.1"/>
    <property type="molecule type" value="Genomic_DNA"/>
</dbReference>
<feature type="non-terminal residue" evidence="3">
    <location>
        <position position="406"/>
    </location>
</feature>
<gene>
    <name evidence="3" type="ORF">ACFOPX_01735</name>
</gene>
<name>A0ABV7ZGI9_9HELI</name>
<protein>
    <submittedName>
        <fullName evidence="3">PBECR2 nuclease fold domain-containing protein</fullName>
    </submittedName>
</protein>
<feature type="region of interest" description="Disordered" evidence="1">
    <location>
        <begin position="101"/>
        <end position="122"/>
    </location>
</feature>
<feature type="domain" description="Phage-Barnase-EndoU-ColicinE5/D-RelE like nuclease 2" evidence="2">
    <location>
        <begin position="2"/>
        <end position="79"/>
    </location>
</feature>
<dbReference type="Pfam" id="PF18810">
    <property type="entry name" value="PBECR2"/>
    <property type="match status" value="1"/>
</dbReference>
<reference evidence="4" key="1">
    <citation type="journal article" date="2019" name="Int. J. Syst. Evol. Microbiol.">
        <title>The Global Catalogue of Microorganisms (GCM) 10K type strain sequencing project: providing services to taxonomists for standard genome sequencing and annotation.</title>
        <authorList>
            <consortium name="The Broad Institute Genomics Platform"/>
            <consortium name="The Broad Institute Genome Sequencing Center for Infectious Disease"/>
            <person name="Wu L."/>
            <person name="Ma J."/>
        </authorList>
    </citation>
    <scope>NUCLEOTIDE SEQUENCE [LARGE SCALE GENOMIC DNA]</scope>
    <source>
        <strain evidence="4">CCUG 53816</strain>
    </source>
</reference>
<feature type="region of interest" description="Disordered" evidence="1">
    <location>
        <begin position="357"/>
        <end position="406"/>
    </location>
</feature>
<evidence type="ECO:0000256" key="1">
    <source>
        <dbReference type="SAM" id="MobiDB-lite"/>
    </source>
</evidence>
<dbReference type="InterPro" id="IPR041110">
    <property type="entry name" value="PBECR2"/>
</dbReference>